<keyword evidence="1" id="KW-0962">Peroxisome biogenesis</keyword>
<dbReference type="Pfam" id="PF05648">
    <property type="entry name" value="PEX11"/>
    <property type="match status" value="1"/>
</dbReference>
<evidence type="ECO:0000256" key="1">
    <source>
        <dbReference type="ARBA" id="ARBA00022593"/>
    </source>
</evidence>
<keyword evidence="2" id="KW-0472">Membrane</keyword>
<name>A0A9N9H8Q9_9GLOM</name>
<protein>
    <submittedName>
        <fullName evidence="5">9444_t:CDS:1</fullName>
    </submittedName>
</protein>
<dbReference type="PANTHER" id="PTHR12652:SF19">
    <property type="entry name" value="PEROXISOMAL BIOGENESIS FACTOR 11"/>
    <property type="match status" value="1"/>
</dbReference>
<proteinExistence type="predicted"/>
<dbReference type="EMBL" id="CAJVPQ010004721">
    <property type="protein sequence ID" value="CAG8657126.1"/>
    <property type="molecule type" value="Genomic_DNA"/>
</dbReference>
<keyword evidence="3" id="KW-0576">Peroxisome</keyword>
<evidence type="ECO:0000256" key="3">
    <source>
        <dbReference type="ARBA" id="ARBA00023140"/>
    </source>
</evidence>
<evidence type="ECO:0000256" key="4">
    <source>
        <dbReference type="ARBA" id="ARBA00046271"/>
    </source>
</evidence>
<dbReference type="PANTHER" id="PTHR12652">
    <property type="entry name" value="PEROXISOMAL BIOGENESIS FACTOR 11"/>
    <property type="match status" value="1"/>
</dbReference>
<organism evidence="5 6">
    <name type="scientific">Funneliformis caledonium</name>
    <dbReference type="NCBI Taxonomy" id="1117310"/>
    <lineage>
        <taxon>Eukaryota</taxon>
        <taxon>Fungi</taxon>
        <taxon>Fungi incertae sedis</taxon>
        <taxon>Mucoromycota</taxon>
        <taxon>Glomeromycotina</taxon>
        <taxon>Glomeromycetes</taxon>
        <taxon>Glomerales</taxon>
        <taxon>Glomeraceae</taxon>
        <taxon>Funneliformis</taxon>
    </lineage>
</organism>
<feature type="non-terminal residue" evidence="5">
    <location>
        <position position="1"/>
    </location>
</feature>
<dbReference type="AlphaFoldDB" id="A0A9N9H8Q9"/>
<comment type="subcellular location">
    <subcellularLocation>
        <location evidence="4">Peroxisome membrane</location>
    </subcellularLocation>
</comment>
<keyword evidence="6" id="KW-1185">Reference proteome</keyword>
<dbReference type="GO" id="GO:0005778">
    <property type="term" value="C:peroxisomal membrane"/>
    <property type="evidence" value="ECO:0007669"/>
    <property type="project" value="UniProtKB-SubCell"/>
</dbReference>
<gene>
    <name evidence="5" type="ORF">FCALED_LOCUS11362</name>
</gene>
<reference evidence="5" key="1">
    <citation type="submission" date="2021-06" db="EMBL/GenBank/DDBJ databases">
        <authorList>
            <person name="Kallberg Y."/>
            <person name="Tangrot J."/>
            <person name="Rosling A."/>
        </authorList>
    </citation>
    <scope>NUCLEOTIDE SEQUENCE</scope>
    <source>
        <strain evidence="5">UK204</strain>
    </source>
</reference>
<dbReference type="OrthoDB" id="411017at2759"/>
<accession>A0A9N9H8Q9</accession>
<sequence length="265" mass="30585">MYNTTSTPPALLTDSSITAITTVFKPSTNNKIPSITRRPIPKPNVDILRRLLVHSDGRDKFLKIIQYFGKIILWLHINKKKTKYPKLYSRLIAMTSQFSNTRKIIRLAHFLEPYADFKEYVAGARNLPHTALPYEHAVNTLGFINSIVGFFNDIFDDLYCLGKVGILDKSVAKRSEPIALKLWFVNIILDIHELIFRIWSLNEKTKKSKEKLSENELEKLKDRKYWLYISLVKFIMDFCFCGYDLFGYTFSDGVQAVSGFIAGIL</sequence>
<evidence type="ECO:0000313" key="6">
    <source>
        <dbReference type="Proteomes" id="UP000789570"/>
    </source>
</evidence>
<comment type="caution">
    <text evidence="5">The sequence shown here is derived from an EMBL/GenBank/DDBJ whole genome shotgun (WGS) entry which is preliminary data.</text>
</comment>
<evidence type="ECO:0000256" key="2">
    <source>
        <dbReference type="ARBA" id="ARBA00023136"/>
    </source>
</evidence>
<evidence type="ECO:0000313" key="5">
    <source>
        <dbReference type="EMBL" id="CAG8657126.1"/>
    </source>
</evidence>
<dbReference type="InterPro" id="IPR008733">
    <property type="entry name" value="PEX11"/>
</dbReference>
<feature type="non-terminal residue" evidence="5">
    <location>
        <position position="265"/>
    </location>
</feature>
<dbReference type="GO" id="GO:0016559">
    <property type="term" value="P:peroxisome fission"/>
    <property type="evidence" value="ECO:0007669"/>
    <property type="project" value="InterPro"/>
</dbReference>
<dbReference type="Proteomes" id="UP000789570">
    <property type="component" value="Unassembled WGS sequence"/>
</dbReference>